<feature type="region of interest" description="Disordered" evidence="1">
    <location>
        <begin position="1"/>
        <end position="36"/>
    </location>
</feature>
<proteinExistence type="predicted"/>
<evidence type="ECO:0000313" key="3">
    <source>
        <dbReference type="Proteomes" id="UP000005408"/>
    </source>
</evidence>
<evidence type="ECO:0000256" key="1">
    <source>
        <dbReference type="SAM" id="MobiDB-lite"/>
    </source>
</evidence>
<feature type="compositionally biased region" description="Basic and acidic residues" evidence="1">
    <location>
        <begin position="1"/>
        <end position="10"/>
    </location>
</feature>
<accession>A0A8W8P4W4</accession>
<organism evidence="2 3">
    <name type="scientific">Magallana gigas</name>
    <name type="common">Pacific oyster</name>
    <name type="synonym">Crassostrea gigas</name>
    <dbReference type="NCBI Taxonomy" id="29159"/>
    <lineage>
        <taxon>Eukaryota</taxon>
        <taxon>Metazoa</taxon>
        <taxon>Spiralia</taxon>
        <taxon>Lophotrochozoa</taxon>
        <taxon>Mollusca</taxon>
        <taxon>Bivalvia</taxon>
        <taxon>Autobranchia</taxon>
        <taxon>Pteriomorphia</taxon>
        <taxon>Ostreida</taxon>
        <taxon>Ostreoidea</taxon>
        <taxon>Ostreidae</taxon>
        <taxon>Magallana</taxon>
    </lineage>
</organism>
<feature type="region of interest" description="Disordered" evidence="1">
    <location>
        <begin position="133"/>
        <end position="153"/>
    </location>
</feature>
<keyword evidence="3" id="KW-1185">Reference proteome</keyword>
<dbReference type="Proteomes" id="UP000005408">
    <property type="component" value="Unassembled WGS sequence"/>
</dbReference>
<evidence type="ECO:0000313" key="2">
    <source>
        <dbReference type="EnsemblMetazoa" id="G9904.1:cds"/>
    </source>
</evidence>
<sequence length="570" mass="60944">MEYTGAEREFGNFQMNPNDEVPTEISNSDEELLNSFDPTVPELKKMEKEVKKPAYSELPQPETPVEGIKNRRFKNVTEEQLKNYHDSHQSSSIKKNTVWGMKIFQGGMGSMEMNPMAAMLCGLGGMVKRSTLKTNTADGGRSRRRNTDFTVGGRRDPVRVDLFSDTFTPVKSHITGNSVAIGTSGSVKDAVSQKEKAFDINYNYMFHKQRTVNPPPSRSSAMLINPLVSLKCGHIIAFCPLAIPPPDPFKSARSKTENIRQFNYQEPRNSNTMKNAPLDITFQTKNTQSATNTLEKTLPSASSNKQVGSASPWNTPVAVQNNLNTWPGSNLVPTTTVSPPTVTSVPQIATTDSFFGLTPHDAAGQMSHMGFLQNPMPTQTQAGFGSTGMNNMFDMGMGSFGLGGLGLGADSVDPMSTVQNGANMFPTSGISGQTTMMHGVGSVGGSGNMGGFGPAAIGSTAGAAGGPSQFNQMLSNGANTDMLFASIGLIPDQIADIMGGTSTSAARMPMDIKMKAIAMRQTGMTPDQIADNLGDVMQARRAQMKMASRMSMMGSMGTMGIGARALPGMK</sequence>
<feature type="region of interest" description="Disordered" evidence="1">
    <location>
        <begin position="46"/>
        <end position="65"/>
    </location>
</feature>
<dbReference type="AlphaFoldDB" id="A0A8W8P4W4"/>
<dbReference type="EnsemblMetazoa" id="G9904.1">
    <property type="protein sequence ID" value="G9904.1:cds"/>
    <property type="gene ID" value="G9904"/>
</dbReference>
<protein>
    <submittedName>
        <fullName evidence="2">Uncharacterized protein</fullName>
    </submittedName>
</protein>
<reference evidence="2" key="1">
    <citation type="submission" date="2022-08" db="UniProtKB">
        <authorList>
            <consortium name="EnsemblMetazoa"/>
        </authorList>
    </citation>
    <scope>IDENTIFICATION</scope>
    <source>
        <strain evidence="2">05x7-T-G4-1.051#20</strain>
    </source>
</reference>
<name>A0A8W8P4W4_MAGGI</name>